<dbReference type="RefSeq" id="WP_169059187.1">
    <property type="nucleotide sequence ID" value="NZ_JABCAG010000071.1"/>
</dbReference>
<dbReference type="SMART" id="SM00829">
    <property type="entry name" value="PKS_ER"/>
    <property type="match status" value="1"/>
</dbReference>
<dbReference type="Proteomes" id="UP000557857">
    <property type="component" value="Unassembled WGS sequence"/>
</dbReference>
<dbReference type="SUPFAM" id="SSF50129">
    <property type="entry name" value="GroES-like"/>
    <property type="match status" value="1"/>
</dbReference>
<dbReference type="InterPro" id="IPR020843">
    <property type="entry name" value="ER"/>
</dbReference>
<evidence type="ECO:0000313" key="3">
    <source>
        <dbReference type="Proteomes" id="UP000557857"/>
    </source>
</evidence>
<dbReference type="GO" id="GO:0016491">
    <property type="term" value="F:oxidoreductase activity"/>
    <property type="evidence" value="ECO:0007669"/>
    <property type="project" value="InterPro"/>
</dbReference>
<accession>A0A848N091</accession>
<name>A0A848N091_ENTMU</name>
<feature type="domain" description="Enoyl reductase (ER)" evidence="1">
    <location>
        <begin position="11"/>
        <end position="331"/>
    </location>
</feature>
<dbReference type="InterPro" id="IPR013154">
    <property type="entry name" value="ADH-like_N"/>
</dbReference>
<gene>
    <name evidence="2" type="ORF">HI921_14670</name>
</gene>
<dbReference type="CDD" id="cd05289">
    <property type="entry name" value="MDR_like_2"/>
    <property type="match status" value="1"/>
</dbReference>
<dbReference type="Pfam" id="PF13602">
    <property type="entry name" value="ADH_zinc_N_2"/>
    <property type="match status" value="1"/>
</dbReference>
<dbReference type="Pfam" id="PF08240">
    <property type="entry name" value="ADH_N"/>
    <property type="match status" value="1"/>
</dbReference>
<reference evidence="2 3" key="1">
    <citation type="submission" date="2020-04" db="EMBL/GenBank/DDBJ databases">
        <authorList>
            <person name="Abaymova A."/>
            <person name="Teymurazov M."/>
            <person name="Tazyna O."/>
            <person name="Chatushin Y."/>
            <person name="Svetoch E."/>
            <person name="Pereligyn V."/>
            <person name="Pohylenko V."/>
            <person name="Platonov M."/>
            <person name="Kartsev N."/>
            <person name="Skryabin Y."/>
            <person name="Sizova A."/>
            <person name="Solomentsev V."/>
            <person name="Kislichkina A."/>
            <person name="Bogun A."/>
        </authorList>
    </citation>
    <scope>NUCLEOTIDE SEQUENCE [LARGE SCALE GENOMIC DNA]</scope>
    <source>
        <strain evidence="3">SCPM-O-B-8398 (E28)</strain>
    </source>
</reference>
<comment type="caution">
    <text evidence="2">The sequence shown here is derived from an EMBL/GenBank/DDBJ whole genome shotgun (WGS) entry which is preliminary data.</text>
</comment>
<dbReference type="InterPro" id="IPR036291">
    <property type="entry name" value="NAD(P)-bd_dom_sf"/>
</dbReference>
<dbReference type="PANTHER" id="PTHR11695:SF294">
    <property type="entry name" value="RETICULON-4-INTERACTING PROTEIN 1, MITOCHONDRIAL"/>
    <property type="match status" value="1"/>
</dbReference>
<proteinExistence type="predicted"/>
<evidence type="ECO:0000259" key="1">
    <source>
        <dbReference type="SMART" id="SM00829"/>
    </source>
</evidence>
<protein>
    <submittedName>
        <fullName evidence="2">NADP-dependent oxidoreductase</fullName>
    </submittedName>
</protein>
<dbReference type="InterPro" id="IPR050700">
    <property type="entry name" value="YIM1/Zinc_Alcohol_DH_Fams"/>
</dbReference>
<dbReference type="EMBL" id="JABCAG010000071">
    <property type="protein sequence ID" value="NMP59685.1"/>
    <property type="molecule type" value="Genomic_DNA"/>
</dbReference>
<dbReference type="InterPro" id="IPR011032">
    <property type="entry name" value="GroES-like_sf"/>
</dbReference>
<evidence type="ECO:0000313" key="2">
    <source>
        <dbReference type="EMBL" id="NMP59685.1"/>
    </source>
</evidence>
<dbReference type="PANTHER" id="PTHR11695">
    <property type="entry name" value="ALCOHOL DEHYDROGENASE RELATED"/>
    <property type="match status" value="1"/>
</dbReference>
<dbReference type="Gene3D" id="3.40.50.720">
    <property type="entry name" value="NAD(P)-binding Rossmann-like Domain"/>
    <property type="match status" value="1"/>
</dbReference>
<organism evidence="2 3">
    <name type="scientific">Enterococcus mundtii</name>
    <dbReference type="NCBI Taxonomy" id="53346"/>
    <lineage>
        <taxon>Bacteria</taxon>
        <taxon>Bacillati</taxon>
        <taxon>Bacillota</taxon>
        <taxon>Bacilli</taxon>
        <taxon>Lactobacillales</taxon>
        <taxon>Enterococcaceae</taxon>
        <taxon>Enterococcus</taxon>
    </lineage>
</organism>
<dbReference type="AlphaFoldDB" id="A0A848N091"/>
<sequence>MKAAQIKKYSKDINVLVNEVPKPRIQENEVLIKVKVAAVNPLELLNITGSVKLIQDYQKPFTLGNELSGVITAVGSNVKNFKKGDSVYTRLPIEKIGAFAEFVAVNQDAVWFLPKNLDYTSAAAIPLTGLTAYQAFTDILKVKSGQSVFIPGGSGSFGQMAVPIAKYLGLNVIVSGNSDSKNRILNAGADQYLDYKKENYWEVLDKVDYVVDTLGGAEIEKELSIIKPGGKLLSLIAGPNKQFAIEQHFPKWKQWLFGLAGRKLDSQAKKYNVDYRFIFVKSNGKQLHKITEIVEKENIIPAIDPNTFKLEQVNEAISLVKNGRLQGKVVIKFD</sequence>
<dbReference type="SUPFAM" id="SSF51735">
    <property type="entry name" value="NAD(P)-binding Rossmann-fold domains"/>
    <property type="match status" value="1"/>
</dbReference>
<dbReference type="Gene3D" id="3.90.180.10">
    <property type="entry name" value="Medium-chain alcohol dehydrogenases, catalytic domain"/>
    <property type="match status" value="1"/>
</dbReference>